<dbReference type="Proteomes" id="UP000515679">
    <property type="component" value="Chromosome"/>
</dbReference>
<protein>
    <submittedName>
        <fullName evidence="3">PilZ domain-containing protein</fullName>
    </submittedName>
</protein>
<evidence type="ECO:0000313" key="4">
    <source>
        <dbReference type="Proteomes" id="UP000515679"/>
    </source>
</evidence>
<dbReference type="EMBL" id="CP041969">
    <property type="protein sequence ID" value="QMV43214.1"/>
    <property type="molecule type" value="Genomic_DNA"/>
</dbReference>
<dbReference type="Pfam" id="PF07238">
    <property type="entry name" value="PilZ"/>
    <property type="match status" value="1"/>
</dbReference>
<dbReference type="SUPFAM" id="SSF141371">
    <property type="entry name" value="PilZ domain-like"/>
    <property type="match status" value="1"/>
</dbReference>
<feature type="transmembrane region" description="Helical" evidence="1">
    <location>
        <begin position="42"/>
        <end position="62"/>
    </location>
</feature>
<keyword evidence="1" id="KW-0812">Transmembrane</keyword>
<keyword evidence="1" id="KW-0472">Membrane</keyword>
<evidence type="ECO:0000313" key="3">
    <source>
        <dbReference type="EMBL" id="QMV43214.1"/>
    </source>
</evidence>
<dbReference type="KEGG" id="cchl:FPL14_20040"/>
<dbReference type="RefSeq" id="WP_182299445.1">
    <property type="nucleotide sequence ID" value="NZ_CP041969.1"/>
</dbReference>
<dbReference type="GO" id="GO:0035438">
    <property type="term" value="F:cyclic-di-GMP binding"/>
    <property type="evidence" value="ECO:0007669"/>
    <property type="project" value="InterPro"/>
</dbReference>
<evidence type="ECO:0000256" key="1">
    <source>
        <dbReference type="SAM" id="Phobius"/>
    </source>
</evidence>
<gene>
    <name evidence="3" type="ORF">FPL14_20040</name>
</gene>
<dbReference type="InterPro" id="IPR009875">
    <property type="entry name" value="PilZ_domain"/>
</dbReference>
<dbReference type="AlphaFoldDB" id="A0A7G5C1Y0"/>
<keyword evidence="1" id="KW-1133">Transmembrane helix</keyword>
<sequence>MDGEWVENRRQHLRFQLTVPLFAELSLWQIREREMRSRSQRVMLNNISVGGCLFATALVLPVRDDVEWLLKLQLGHYTVKARAVILHAGQEDGLSRYGVRWIMSGMERQAFQYRLNEYMRMVLVSSPHIHTLYNKISERKADGQFKKFDITS</sequence>
<name>A0A7G5C1Y0_9BACL</name>
<accession>A0A7G5C1Y0</accession>
<dbReference type="Gene3D" id="2.40.10.220">
    <property type="entry name" value="predicted glycosyltransferase like domains"/>
    <property type="match status" value="1"/>
</dbReference>
<reference evidence="3 4" key="1">
    <citation type="submission" date="2019-07" db="EMBL/GenBank/DDBJ databases">
        <authorList>
            <person name="Kim J.K."/>
            <person name="Cheong H.-M."/>
            <person name="Choi Y."/>
            <person name="Hwang K.J."/>
            <person name="Lee S."/>
            <person name="Choi C."/>
        </authorList>
    </citation>
    <scope>NUCLEOTIDE SEQUENCE [LARGE SCALE GENOMIC DNA]</scope>
    <source>
        <strain evidence="3 4">KS 22</strain>
    </source>
</reference>
<evidence type="ECO:0000259" key="2">
    <source>
        <dbReference type="Pfam" id="PF07238"/>
    </source>
</evidence>
<keyword evidence="4" id="KW-1185">Reference proteome</keyword>
<proteinExistence type="predicted"/>
<organism evidence="3 4">
    <name type="scientific">Cohnella cholangitidis</name>
    <dbReference type="NCBI Taxonomy" id="2598458"/>
    <lineage>
        <taxon>Bacteria</taxon>
        <taxon>Bacillati</taxon>
        <taxon>Bacillota</taxon>
        <taxon>Bacilli</taxon>
        <taxon>Bacillales</taxon>
        <taxon>Paenibacillaceae</taxon>
        <taxon>Cohnella</taxon>
    </lineage>
</organism>
<feature type="domain" description="PilZ" evidence="2">
    <location>
        <begin position="8"/>
        <end position="102"/>
    </location>
</feature>